<accession>A0A2H0W1Y7</accession>
<protein>
    <submittedName>
        <fullName evidence="2">Uncharacterized protein</fullName>
    </submittedName>
</protein>
<organism evidence="2 3">
    <name type="scientific">Candidatus Buchananbacteria bacterium CG10_big_fil_rev_8_21_14_0_10_42_9</name>
    <dbReference type="NCBI Taxonomy" id="1974526"/>
    <lineage>
        <taxon>Bacteria</taxon>
        <taxon>Candidatus Buchananiibacteriota</taxon>
    </lineage>
</organism>
<keyword evidence="1" id="KW-0812">Transmembrane</keyword>
<gene>
    <name evidence="2" type="ORF">COT81_05450</name>
</gene>
<feature type="transmembrane region" description="Helical" evidence="1">
    <location>
        <begin position="6"/>
        <end position="28"/>
    </location>
</feature>
<feature type="transmembrane region" description="Helical" evidence="1">
    <location>
        <begin position="35"/>
        <end position="59"/>
    </location>
</feature>
<keyword evidence="1" id="KW-0472">Membrane</keyword>
<evidence type="ECO:0000256" key="1">
    <source>
        <dbReference type="SAM" id="Phobius"/>
    </source>
</evidence>
<name>A0A2H0W1Y7_9BACT</name>
<reference evidence="3" key="1">
    <citation type="submission" date="2017-09" db="EMBL/GenBank/DDBJ databases">
        <title>Depth-based differentiation of microbial function through sediment-hosted aquifers and enrichment of novel symbionts in the deep terrestrial subsurface.</title>
        <authorList>
            <person name="Probst A.J."/>
            <person name="Ladd B."/>
            <person name="Jarett J.K."/>
            <person name="Geller-Mcgrath D.E."/>
            <person name="Sieber C.M.K."/>
            <person name="Emerson J.B."/>
            <person name="Anantharaman K."/>
            <person name="Thomas B.C."/>
            <person name="Malmstrom R."/>
            <person name="Stieglmeier M."/>
            <person name="Klingl A."/>
            <person name="Woyke T."/>
            <person name="Ryan C.M."/>
            <person name="Banfield J.F."/>
        </authorList>
    </citation>
    <scope>NUCLEOTIDE SEQUENCE [LARGE SCALE GENOMIC DNA]</scope>
</reference>
<sequence length="89" mass="10188">MGIPLVIFYVAYLIAVAIFIIYSVFNIYHLVRFGYLNLANITIIFFYLFIAAGILIISWEYISQIDWAMQIPIGPAFTPEANGPTNFFK</sequence>
<dbReference type="Proteomes" id="UP000230935">
    <property type="component" value="Unassembled WGS sequence"/>
</dbReference>
<comment type="caution">
    <text evidence="2">The sequence shown here is derived from an EMBL/GenBank/DDBJ whole genome shotgun (WGS) entry which is preliminary data.</text>
</comment>
<keyword evidence="1" id="KW-1133">Transmembrane helix</keyword>
<dbReference type="AlphaFoldDB" id="A0A2H0W1Y7"/>
<dbReference type="EMBL" id="PEZZ01000045">
    <property type="protein sequence ID" value="PIS04640.1"/>
    <property type="molecule type" value="Genomic_DNA"/>
</dbReference>
<evidence type="ECO:0000313" key="2">
    <source>
        <dbReference type="EMBL" id="PIS04640.1"/>
    </source>
</evidence>
<proteinExistence type="predicted"/>
<evidence type="ECO:0000313" key="3">
    <source>
        <dbReference type="Proteomes" id="UP000230935"/>
    </source>
</evidence>